<proteinExistence type="predicted"/>
<reference evidence="1" key="1">
    <citation type="journal article" date="2021" name="New Phytol.">
        <title>Evolutionary innovations through gain and loss of genes in the ectomycorrhizal Boletales.</title>
        <authorList>
            <person name="Wu G."/>
            <person name="Miyauchi S."/>
            <person name="Morin E."/>
            <person name="Kuo A."/>
            <person name="Drula E."/>
            <person name="Varga T."/>
            <person name="Kohler A."/>
            <person name="Feng B."/>
            <person name="Cao Y."/>
            <person name="Lipzen A."/>
            <person name="Daum C."/>
            <person name="Hundley H."/>
            <person name="Pangilinan J."/>
            <person name="Johnson J."/>
            <person name="Barry K."/>
            <person name="LaButti K."/>
            <person name="Ng V."/>
            <person name="Ahrendt S."/>
            <person name="Min B."/>
            <person name="Choi I.G."/>
            <person name="Park H."/>
            <person name="Plett J.M."/>
            <person name="Magnuson J."/>
            <person name="Spatafora J.W."/>
            <person name="Nagy L.G."/>
            <person name="Henrissat B."/>
            <person name="Grigoriev I.V."/>
            <person name="Yang Z.L."/>
            <person name="Xu J."/>
            <person name="Martin F.M."/>
        </authorList>
    </citation>
    <scope>NUCLEOTIDE SEQUENCE</scope>
    <source>
        <strain evidence="1">ATCC 28755</strain>
    </source>
</reference>
<sequence>MATRVSARELLERLTLNSIQQPQPRPSPHRIDLPADHQLPPLDKVREDAAKFEELIPSWNDHDVDVVQLAIECNMPVLCNLVDWALYAQPTDTPEDLVEGCIFALKMSIYAVRKCDDDALRKVPRPPGEDFNRDFALLQTIGKAAPNLVYYLTTPTTDRPAEALPYLKLLADIDIRTSARTGPLPWIRNPSFYAGYATALALSGSTDTATKLMLERAIEGVKRDEAISSEVSSDKIVFLKLHLAHVYRCQNIQTAEAKENERYMIKFLRKHPELLDYAYLKQALIRPGQPERHILTALGGPEWLNRVGKQPFTMKFRADKKCFTCGVCEPQKTLFRCSGCQETWYCSKRCQASEWKTHRFSCRQMCREHEAREALRSSGSDDVRRRANWKTWRINSFGGNNNVPVHALGMQRDPSRGRTHIIFYDIEYTPRTSRGTKDKFRVDSVGVYRISDVIPEIEATLRMKPGEGKTHIETMLACVDLNSVRRDTERRLPSVYLVIGEGLFPALGSFSVCEKTLLKTPYDPNWRLSMNEGAPPKVMRLVRKGVQDAEHIFD</sequence>
<protein>
    <submittedName>
        <fullName evidence="1">Uncharacterized protein</fullName>
    </submittedName>
</protein>
<keyword evidence="2" id="KW-1185">Reference proteome</keyword>
<dbReference type="Proteomes" id="UP000790377">
    <property type="component" value="Unassembled WGS sequence"/>
</dbReference>
<evidence type="ECO:0000313" key="2">
    <source>
        <dbReference type="Proteomes" id="UP000790377"/>
    </source>
</evidence>
<organism evidence="1 2">
    <name type="scientific">Hygrophoropsis aurantiaca</name>
    <dbReference type="NCBI Taxonomy" id="72124"/>
    <lineage>
        <taxon>Eukaryota</taxon>
        <taxon>Fungi</taxon>
        <taxon>Dikarya</taxon>
        <taxon>Basidiomycota</taxon>
        <taxon>Agaricomycotina</taxon>
        <taxon>Agaricomycetes</taxon>
        <taxon>Agaricomycetidae</taxon>
        <taxon>Boletales</taxon>
        <taxon>Coniophorineae</taxon>
        <taxon>Hygrophoropsidaceae</taxon>
        <taxon>Hygrophoropsis</taxon>
    </lineage>
</organism>
<name>A0ACB7ZX66_9AGAM</name>
<evidence type="ECO:0000313" key="1">
    <source>
        <dbReference type="EMBL" id="KAH7905630.1"/>
    </source>
</evidence>
<accession>A0ACB7ZX66</accession>
<comment type="caution">
    <text evidence="1">The sequence shown here is derived from an EMBL/GenBank/DDBJ whole genome shotgun (WGS) entry which is preliminary data.</text>
</comment>
<gene>
    <name evidence="1" type="ORF">BJ138DRAFT_1164371</name>
</gene>
<dbReference type="EMBL" id="MU268152">
    <property type="protein sequence ID" value="KAH7905630.1"/>
    <property type="molecule type" value="Genomic_DNA"/>
</dbReference>